<dbReference type="FunFam" id="3.40.309.10:FF:000002">
    <property type="entry name" value="Methylmalonate-semialdehyde dehydrogenase (Acylating)"/>
    <property type="match status" value="1"/>
</dbReference>
<evidence type="ECO:0000256" key="1">
    <source>
        <dbReference type="ARBA" id="ARBA00004173"/>
    </source>
</evidence>
<evidence type="ECO:0000256" key="8">
    <source>
        <dbReference type="ARBA" id="ARBA00023002"/>
    </source>
</evidence>
<dbReference type="InterPro" id="IPR015590">
    <property type="entry name" value="Aldehyde_DH_dom"/>
</dbReference>
<name>A0A194RRW7_PAPMA</name>
<dbReference type="GO" id="GO:0006210">
    <property type="term" value="P:thymine catabolic process"/>
    <property type="evidence" value="ECO:0007669"/>
    <property type="project" value="TreeGrafter"/>
</dbReference>
<organism evidence="18 19">
    <name type="scientific">Papilio machaon</name>
    <name type="common">Old World swallowtail butterfly</name>
    <dbReference type="NCBI Taxonomy" id="76193"/>
    <lineage>
        <taxon>Eukaryota</taxon>
        <taxon>Metazoa</taxon>
        <taxon>Ecdysozoa</taxon>
        <taxon>Arthropoda</taxon>
        <taxon>Hexapoda</taxon>
        <taxon>Insecta</taxon>
        <taxon>Pterygota</taxon>
        <taxon>Neoptera</taxon>
        <taxon>Endopterygota</taxon>
        <taxon>Lepidoptera</taxon>
        <taxon>Glossata</taxon>
        <taxon>Ditrysia</taxon>
        <taxon>Papilionoidea</taxon>
        <taxon>Papilionidae</taxon>
        <taxon>Papilioninae</taxon>
        <taxon>Papilio</taxon>
    </lineage>
</organism>
<dbReference type="InParanoid" id="A0A194RRW7"/>
<dbReference type="GO" id="GO:0006574">
    <property type="term" value="P:L-valine catabolic process"/>
    <property type="evidence" value="ECO:0007669"/>
    <property type="project" value="TreeGrafter"/>
</dbReference>
<evidence type="ECO:0000256" key="2">
    <source>
        <dbReference type="ARBA" id="ARBA00007527"/>
    </source>
</evidence>
<comment type="similarity">
    <text evidence="3">Belongs to the aldehyde dehydrogenase family.</text>
</comment>
<dbReference type="InterPro" id="IPR016162">
    <property type="entry name" value="Ald_DH_N"/>
</dbReference>
<dbReference type="STRING" id="76193.A0A194RRW7"/>
<evidence type="ECO:0000256" key="4">
    <source>
        <dbReference type="ARBA" id="ARBA00011881"/>
    </source>
</evidence>
<feature type="domain" description="Aldehyde dehydrogenase" evidence="17">
    <location>
        <begin position="333"/>
        <end position="471"/>
    </location>
</feature>
<keyword evidence="19" id="KW-1185">Reference proteome</keyword>
<comment type="similarity">
    <text evidence="2">Belongs to the DNase II family.</text>
</comment>
<evidence type="ECO:0000313" key="18">
    <source>
        <dbReference type="EMBL" id="KPJ20065.1"/>
    </source>
</evidence>
<dbReference type="PANTHER" id="PTHR43866">
    <property type="entry name" value="MALONATE-SEMIALDEHYDE DEHYDROGENASE"/>
    <property type="match status" value="1"/>
</dbReference>
<dbReference type="FunFam" id="3.40.605.10:FF:000003">
    <property type="entry name" value="Methylmalonate-semialdehyde dehydrogenase [acylating]"/>
    <property type="match status" value="1"/>
</dbReference>
<evidence type="ECO:0000256" key="16">
    <source>
        <dbReference type="SAM" id="Phobius"/>
    </source>
</evidence>
<evidence type="ECO:0000256" key="3">
    <source>
        <dbReference type="ARBA" id="ARBA00009986"/>
    </source>
</evidence>
<comment type="catalytic activity">
    <reaction evidence="14">
        <text>2-methyl-3-oxopropanoate + NAD(+) + CoA + H2O = propanoyl-CoA + hydrogencarbonate + NADH + H(+)</text>
        <dbReference type="Rhea" id="RHEA:20804"/>
        <dbReference type="ChEBI" id="CHEBI:15377"/>
        <dbReference type="ChEBI" id="CHEBI:15378"/>
        <dbReference type="ChEBI" id="CHEBI:17544"/>
        <dbReference type="ChEBI" id="CHEBI:57287"/>
        <dbReference type="ChEBI" id="CHEBI:57392"/>
        <dbReference type="ChEBI" id="CHEBI:57540"/>
        <dbReference type="ChEBI" id="CHEBI:57700"/>
        <dbReference type="ChEBI" id="CHEBI:57945"/>
        <dbReference type="EC" id="1.2.1.27"/>
    </reaction>
    <physiologicalReaction direction="left-to-right" evidence="14">
        <dbReference type="Rhea" id="RHEA:20805"/>
    </physiologicalReaction>
</comment>
<dbReference type="GO" id="GO:0004531">
    <property type="term" value="F:deoxyribonuclease II activity"/>
    <property type="evidence" value="ECO:0007669"/>
    <property type="project" value="InterPro"/>
</dbReference>
<evidence type="ECO:0000256" key="12">
    <source>
        <dbReference type="ARBA" id="ARBA00039517"/>
    </source>
</evidence>
<evidence type="ECO:0000256" key="13">
    <source>
        <dbReference type="ARBA" id="ARBA00042419"/>
    </source>
</evidence>
<keyword evidence="9" id="KW-0520">NAD</keyword>
<comment type="subcellular location">
    <subcellularLocation>
        <location evidence="1">Mitochondrion</location>
    </subcellularLocation>
</comment>
<evidence type="ECO:0000256" key="11">
    <source>
        <dbReference type="ARBA" id="ARBA00037458"/>
    </source>
</evidence>
<dbReference type="CDD" id="cd09121">
    <property type="entry name" value="PLDc_DNaseII_2"/>
    <property type="match status" value="1"/>
</dbReference>
<evidence type="ECO:0000256" key="10">
    <source>
        <dbReference type="ARBA" id="ARBA00023128"/>
    </source>
</evidence>
<dbReference type="PANTHER" id="PTHR43866:SF3">
    <property type="entry name" value="METHYLMALONATE-SEMIALDEHYDE DEHYDROGENASE [ACYLATING], MITOCHONDRIAL"/>
    <property type="match status" value="1"/>
</dbReference>
<keyword evidence="7" id="KW-0809">Transit peptide</keyword>
<dbReference type="InterPro" id="IPR016163">
    <property type="entry name" value="Ald_DH_C"/>
</dbReference>
<evidence type="ECO:0000259" key="17">
    <source>
        <dbReference type="Pfam" id="PF00171"/>
    </source>
</evidence>
<keyword evidence="10" id="KW-0496">Mitochondrion</keyword>
<dbReference type="InterPro" id="IPR016161">
    <property type="entry name" value="Ald_DH/histidinol_DH"/>
</dbReference>
<sequence>MLKVFKNESRLIFNRSYSSSAPSTKLYIDGQFVESKTNNWIELTNPATNEVIGRVPETTKEELNTALEAAKKAYKPWSQSTVMTRQQLMFKFARLLRENQSKLAAKITEEQGKTTADAEGDVLRGIQLVEHCCSITSLQLGDCIQNIAKDMDTHSYKVPLGVVGGVAAFNFPVMIPLWMFPPALVTGNTCLVKPSEQDPGATLMMMELLQEAGAPPGVVNVIHGTHDPVNFICDHPDIKAVSFVGGDGAGKHIYTRASAAGKRVQSNMGAKNHGVILPDANKEHTLNQLTGAAFGAAGQRCMALSTAVFVGEAKEWIPDLEFDSLIQVYKFSRVKDGAKLVLDGRGIKVSGFEKGNFVGPTILTDVKPNMECYKEEIFGPVLICLFVDTLDEAIQMINSNPYGNGTAIFTTNGAAARKFSAEIDVGQVGVNVPIPVPLSMFSFTGTRGSFLGTNHFCGKQGKDFYTELKTVVSFWRQSDVSHTKAADRNIISLVYNDQPPATEHQPDILQSVAEMYSKSKRGQMNQAGVKKFKKFKLGDKYYDDYDLAEMCKMHSKFMKSRVESGHTKGVILGDKFTALWLVHSVPRFPPLPDIHGLNVSSYNYPTTGTKYGQSFLCVSVQTSTLNQIATQLKYNEPLIVYYHMPPDFDSELPNLVDVVHNKTIDASPWYHIESFETLVGRKFLSFAKSAMFNDDLYSGLVAEVLQSDLLVESWTNGPGTLDSEYTRNFQVRNIERLKFPIAKMSFTSHNDHSKWAVAVAHKMHNSQDTKVADYWVCVGDINRALPQESRGGGTVCTSGPILWGNFAHLIESVQTWYIYKPPSDIAPYLELGRNFTYITSRNAGRWQPSSKYITANSMLQHTLSPIYRPTYTDYLAVAVYEPRSTSEARGVLLADEVGGVWIGHTVPGLIDMRDDRPTFPDSERANGHLLMCLSIDLLAINEIASALQVAAPMFSYVKVPKRMRELLPSWDFQHDTNSKEKQTKKVNFLTNSEHLTVEMLARPPANEGSLYEEFAASKELVLDVYSPTDGEYLSSVCAKNFSVRNIETISLKLKESVQYVSNLSDRTRFAVSTAASWQKMKSLPPQYWTCVSNLDKEDTTGKGGLITCVDDYSIWLTFDNFKVKEPEC</sequence>
<feature type="transmembrane region" description="Helical" evidence="16">
    <location>
        <begin position="158"/>
        <end position="180"/>
    </location>
</feature>
<accession>A0A194RRW7</accession>
<keyword evidence="8" id="KW-0560">Oxidoreductase</keyword>
<keyword evidence="16" id="KW-1133">Transmembrane helix</keyword>
<dbReference type="InterPro" id="IPR010061">
    <property type="entry name" value="MeMal-semiAld_DH"/>
</dbReference>
<dbReference type="GO" id="GO:0005739">
    <property type="term" value="C:mitochondrion"/>
    <property type="evidence" value="ECO:0007669"/>
    <property type="project" value="UniProtKB-SubCell"/>
</dbReference>
<comment type="subunit">
    <text evidence="4">Homotetramer.</text>
</comment>
<dbReference type="PROSITE" id="PS00070">
    <property type="entry name" value="ALDEHYDE_DEHYDR_CYS"/>
    <property type="match status" value="1"/>
</dbReference>
<dbReference type="SUPFAM" id="SSF53720">
    <property type="entry name" value="ALDH-like"/>
    <property type="match status" value="1"/>
</dbReference>
<dbReference type="InterPro" id="IPR016160">
    <property type="entry name" value="Ald_DH_CS_CYS"/>
</dbReference>
<dbReference type="Pfam" id="PF03265">
    <property type="entry name" value="DNase_II"/>
    <property type="match status" value="1"/>
</dbReference>
<dbReference type="Gene3D" id="3.40.309.10">
    <property type="entry name" value="Aldehyde Dehydrogenase, Chain A, domain 2"/>
    <property type="match status" value="2"/>
</dbReference>
<evidence type="ECO:0000313" key="19">
    <source>
        <dbReference type="Proteomes" id="UP000053240"/>
    </source>
</evidence>
<dbReference type="Gene3D" id="3.40.605.10">
    <property type="entry name" value="Aldehyde Dehydrogenase, Chain A, domain 1"/>
    <property type="match status" value="2"/>
</dbReference>
<dbReference type="CDD" id="cd07085">
    <property type="entry name" value="ALDH_F6_MMSDH"/>
    <property type="match status" value="1"/>
</dbReference>
<dbReference type="InterPro" id="IPR004947">
    <property type="entry name" value="DNase_II"/>
</dbReference>
<evidence type="ECO:0000256" key="6">
    <source>
        <dbReference type="ARBA" id="ARBA00022801"/>
    </source>
</evidence>
<evidence type="ECO:0000256" key="9">
    <source>
        <dbReference type="ARBA" id="ARBA00023027"/>
    </source>
</evidence>
<dbReference type="Proteomes" id="UP000053240">
    <property type="component" value="Unassembled WGS sequence"/>
</dbReference>
<keyword evidence="6" id="KW-0378">Hydrolase</keyword>
<dbReference type="EC" id="1.2.1.27" evidence="5"/>
<comment type="catalytic activity">
    <reaction evidence="15">
        <text>3-oxopropanoate + NAD(+) + CoA + H2O = hydrogencarbonate + acetyl-CoA + NADH + H(+)</text>
        <dbReference type="Rhea" id="RHEA:76615"/>
        <dbReference type="ChEBI" id="CHEBI:15377"/>
        <dbReference type="ChEBI" id="CHEBI:15378"/>
        <dbReference type="ChEBI" id="CHEBI:17544"/>
        <dbReference type="ChEBI" id="CHEBI:33190"/>
        <dbReference type="ChEBI" id="CHEBI:57287"/>
        <dbReference type="ChEBI" id="CHEBI:57288"/>
        <dbReference type="ChEBI" id="CHEBI:57540"/>
        <dbReference type="ChEBI" id="CHEBI:57945"/>
        <dbReference type="EC" id="1.2.1.27"/>
    </reaction>
    <physiologicalReaction direction="left-to-right" evidence="15">
        <dbReference type="Rhea" id="RHEA:76616"/>
    </physiologicalReaction>
</comment>
<evidence type="ECO:0000256" key="5">
    <source>
        <dbReference type="ARBA" id="ARBA00013048"/>
    </source>
</evidence>
<feature type="domain" description="Aldehyde dehydrogenase" evidence="17">
    <location>
        <begin position="32"/>
        <end position="308"/>
    </location>
</feature>
<keyword evidence="16" id="KW-0812">Transmembrane</keyword>
<dbReference type="EMBL" id="KQ459765">
    <property type="protein sequence ID" value="KPJ20065.1"/>
    <property type="molecule type" value="Genomic_DNA"/>
</dbReference>
<proteinExistence type="inferred from homology"/>
<reference evidence="18 19" key="1">
    <citation type="journal article" date="2015" name="Nat. Commun.">
        <title>Outbred genome sequencing and CRISPR/Cas9 gene editing in butterflies.</title>
        <authorList>
            <person name="Li X."/>
            <person name="Fan D."/>
            <person name="Zhang W."/>
            <person name="Liu G."/>
            <person name="Zhang L."/>
            <person name="Zhao L."/>
            <person name="Fang X."/>
            <person name="Chen L."/>
            <person name="Dong Y."/>
            <person name="Chen Y."/>
            <person name="Ding Y."/>
            <person name="Zhao R."/>
            <person name="Feng M."/>
            <person name="Zhu Y."/>
            <person name="Feng Y."/>
            <person name="Jiang X."/>
            <person name="Zhu D."/>
            <person name="Xiang H."/>
            <person name="Feng X."/>
            <person name="Li S."/>
            <person name="Wang J."/>
            <person name="Zhang G."/>
            <person name="Kronforst M.R."/>
            <person name="Wang W."/>
        </authorList>
    </citation>
    <scope>NUCLEOTIDE SEQUENCE [LARGE SCALE GENOMIC DNA]</scope>
    <source>
        <strain evidence="18">Ya'a_city_454_Pm</strain>
        <tissue evidence="18">Whole body</tissue>
    </source>
</reference>
<dbReference type="Pfam" id="PF00171">
    <property type="entry name" value="Aldedh"/>
    <property type="match status" value="2"/>
</dbReference>
<dbReference type="AlphaFoldDB" id="A0A194RRW7"/>
<evidence type="ECO:0000256" key="15">
    <source>
        <dbReference type="ARBA" id="ARBA00048821"/>
    </source>
</evidence>
<comment type="function">
    <text evidence="11">Probable malonate and methylmalonate semialdehyde dehydrogenase involved in the catabolism of valine, thymine, and compounds catabolized by way of beta-alanine, including uracil and cytidine.</text>
</comment>
<evidence type="ECO:0000256" key="7">
    <source>
        <dbReference type="ARBA" id="ARBA00022946"/>
    </source>
</evidence>
<protein>
    <recommendedName>
        <fullName evidence="12">Probable methylmalonate-semialdehyde/malonate-semialdehyde dehydrogenase [acylating], mitochondrial</fullName>
        <ecNumber evidence="5">1.2.1.27</ecNumber>
    </recommendedName>
    <alternativeName>
        <fullName evidence="13">Malonate-semialdehyde dehydrogenase [acylating]</fullName>
    </alternativeName>
</protein>
<gene>
    <name evidence="18" type="ORF">RR48_07530</name>
</gene>
<dbReference type="GO" id="GO:0004491">
    <property type="term" value="F:methylmalonate-semialdehyde dehydrogenase (acylating, NAD) activity"/>
    <property type="evidence" value="ECO:0007669"/>
    <property type="project" value="UniProtKB-EC"/>
</dbReference>
<keyword evidence="16" id="KW-0472">Membrane</keyword>
<evidence type="ECO:0000256" key="14">
    <source>
        <dbReference type="ARBA" id="ARBA00047644"/>
    </source>
</evidence>